<gene>
    <name evidence="1" type="ORF">ACFONP_03730</name>
</gene>
<proteinExistence type="predicted"/>
<dbReference type="RefSeq" id="WP_189573583.1">
    <property type="nucleotide sequence ID" value="NZ_BMXU01000001.1"/>
</dbReference>
<protein>
    <submittedName>
        <fullName evidence="1">DUF6445 family protein</fullName>
    </submittedName>
</protein>
<keyword evidence="2" id="KW-1185">Reference proteome</keyword>
<dbReference type="EMBL" id="JBHRVA010000002">
    <property type="protein sequence ID" value="MFC3301833.1"/>
    <property type="molecule type" value="Genomic_DNA"/>
</dbReference>
<evidence type="ECO:0000313" key="2">
    <source>
        <dbReference type="Proteomes" id="UP001595607"/>
    </source>
</evidence>
<name>A0ABV7M8Z7_9PROT</name>
<dbReference type="Proteomes" id="UP001595607">
    <property type="component" value="Unassembled WGS sequence"/>
</dbReference>
<accession>A0ABV7M8Z7</accession>
<reference evidence="2" key="1">
    <citation type="journal article" date="2019" name="Int. J. Syst. Evol. Microbiol.">
        <title>The Global Catalogue of Microorganisms (GCM) 10K type strain sequencing project: providing services to taxonomists for standard genome sequencing and annotation.</title>
        <authorList>
            <consortium name="The Broad Institute Genomics Platform"/>
            <consortium name="The Broad Institute Genome Sequencing Center for Infectious Disease"/>
            <person name="Wu L."/>
            <person name="Ma J."/>
        </authorList>
    </citation>
    <scope>NUCLEOTIDE SEQUENCE [LARGE SCALE GENOMIC DNA]</scope>
    <source>
        <strain evidence="2">KCTC 22245</strain>
    </source>
</reference>
<organism evidence="1 2">
    <name type="scientific">Parvularcula lutaonensis</name>
    <dbReference type="NCBI Taxonomy" id="491923"/>
    <lineage>
        <taxon>Bacteria</taxon>
        <taxon>Pseudomonadati</taxon>
        <taxon>Pseudomonadota</taxon>
        <taxon>Alphaproteobacteria</taxon>
        <taxon>Parvularculales</taxon>
        <taxon>Parvularculaceae</taxon>
        <taxon>Parvularcula</taxon>
    </lineage>
</organism>
<comment type="caution">
    <text evidence="1">The sequence shown here is derived from an EMBL/GenBank/DDBJ whole genome shotgun (WGS) entry which is preliminary data.</text>
</comment>
<evidence type="ECO:0000313" key="1">
    <source>
        <dbReference type="EMBL" id="MFC3301833.1"/>
    </source>
</evidence>
<dbReference type="Pfam" id="PF20043">
    <property type="entry name" value="DUF6445"/>
    <property type="match status" value="1"/>
</dbReference>
<sequence>MPDRFALHPSLSISVQEIGVERAPLVVIDNAFETPEALVSLAHKAGFVRIEGSGNHFPGVRAPAPGAYAEAMQRLLEPHLPAFGLEPGAQPRVALNAIQMVTTAGKDLALPQKVPHFDTFETQQVALLQYLTEDDKGGTDFYRHRSTGFERISKERFRPYTHTLVQEIQKVGQPQGYMRGSDQFFERIAHVEPRFNRVIAYFSNSLHSGHIMGEGPFPDDPRLGRLMATVFLNYRS</sequence>
<dbReference type="InterPro" id="IPR045617">
    <property type="entry name" value="DUF6445"/>
</dbReference>